<sequence>MFLPTTLKEVRARGWDQLDVILFTGDAYIDHPSFGAAVVGRLLEAEGYRVAIVPQPNWRDDLRDFTKLGTPRLFFGVTAGAMDSMVNHYTANIRLRSNDA</sequence>
<evidence type="ECO:0000256" key="4">
    <source>
        <dbReference type="ARBA" id="ARBA00023004"/>
    </source>
</evidence>
<organism evidence="7">
    <name type="scientific">human gut metagenome</name>
    <dbReference type="NCBI Taxonomy" id="408170"/>
    <lineage>
        <taxon>unclassified sequences</taxon>
        <taxon>metagenomes</taxon>
        <taxon>organismal metagenomes</taxon>
    </lineage>
</organism>
<evidence type="ECO:0000256" key="3">
    <source>
        <dbReference type="ARBA" id="ARBA00022723"/>
    </source>
</evidence>
<evidence type="ECO:0000256" key="2">
    <source>
        <dbReference type="ARBA" id="ARBA00022691"/>
    </source>
</evidence>
<dbReference type="PANTHER" id="PTHR32331:SF0">
    <property type="entry name" value="UPF0313 PROTEIN YGIQ"/>
    <property type="match status" value="1"/>
</dbReference>
<evidence type="ECO:0000256" key="5">
    <source>
        <dbReference type="ARBA" id="ARBA00023014"/>
    </source>
</evidence>
<dbReference type="GO" id="GO:0051539">
    <property type="term" value="F:4 iron, 4 sulfur cluster binding"/>
    <property type="evidence" value="ECO:0007669"/>
    <property type="project" value="UniProtKB-KW"/>
</dbReference>
<evidence type="ECO:0000256" key="1">
    <source>
        <dbReference type="ARBA" id="ARBA00022485"/>
    </source>
</evidence>
<dbReference type="GO" id="GO:0046872">
    <property type="term" value="F:metal ion binding"/>
    <property type="evidence" value="ECO:0007669"/>
    <property type="project" value="UniProtKB-KW"/>
</dbReference>
<dbReference type="PANTHER" id="PTHR32331">
    <property type="entry name" value="UPF0313 PROTEIN YGIQ"/>
    <property type="match status" value="1"/>
</dbReference>
<feature type="non-terminal residue" evidence="7">
    <location>
        <position position="100"/>
    </location>
</feature>
<dbReference type="Pfam" id="PF08497">
    <property type="entry name" value="Radical_SAM_N"/>
    <property type="match status" value="1"/>
</dbReference>
<keyword evidence="2" id="KW-0949">S-adenosyl-L-methionine</keyword>
<protein>
    <submittedName>
        <fullName evidence="7">Radical SAM domain protein</fullName>
    </submittedName>
</protein>
<keyword evidence="5" id="KW-0411">Iron-sulfur</keyword>
<keyword evidence="3" id="KW-0479">Metal-binding</keyword>
<dbReference type="InterPro" id="IPR022946">
    <property type="entry name" value="UPF0313"/>
</dbReference>
<evidence type="ECO:0000313" key="7">
    <source>
        <dbReference type="EMBL" id="EKC57858.1"/>
    </source>
</evidence>
<dbReference type="InterPro" id="IPR013704">
    <property type="entry name" value="UPF0313_N"/>
</dbReference>
<accession>K1SJS6</accession>
<dbReference type="AlphaFoldDB" id="K1SJS6"/>
<name>K1SJS6_9ZZZZ</name>
<gene>
    <name evidence="7" type="ORF">LEA_14152</name>
</gene>
<feature type="domain" description="UPF0313" evidence="6">
    <location>
        <begin position="2"/>
        <end position="100"/>
    </location>
</feature>
<dbReference type="EMBL" id="AJWY01009612">
    <property type="protein sequence ID" value="EKC57858.1"/>
    <property type="molecule type" value="Genomic_DNA"/>
</dbReference>
<keyword evidence="4" id="KW-0408">Iron</keyword>
<proteinExistence type="predicted"/>
<evidence type="ECO:0000259" key="6">
    <source>
        <dbReference type="Pfam" id="PF08497"/>
    </source>
</evidence>
<comment type="caution">
    <text evidence="7">The sequence shown here is derived from an EMBL/GenBank/DDBJ whole genome shotgun (WGS) entry which is preliminary data.</text>
</comment>
<keyword evidence="1" id="KW-0004">4Fe-4S</keyword>
<reference evidence="7" key="1">
    <citation type="journal article" date="2013" name="Environ. Microbiol.">
        <title>Microbiota from the distal guts of lean and obese adolescents exhibit partial functional redundancy besides clear differences in community structure.</title>
        <authorList>
            <person name="Ferrer M."/>
            <person name="Ruiz A."/>
            <person name="Lanza F."/>
            <person name="Haange S.B."/>
            <person name="Oberbach A."/>
            <person name="Till H."/>
            <person name="Bargiela R."/>
            <person name="Campoy C."/>
            <person name="Segura M.T."/>
            <person name="Richter M."/>
            <person name="von Bergen M."/>
            <person name="Seifert J."/>
            <person name="Suarez A."/>
        </authorList>
    </citation>
    <scope>NUCLEOTIDE SEQUENCE</scope>
</reference>